<reference evidence="2 3" key="1">
    <citation type="journal article" date="2009" name="Stand. Genomic Sci.">
        <title>Complete genome sequence of Stackebrandtia nassauensis type strain (LLR-40K-21).</title>
        <authorList>
            <person name="Munk C."/>
            <person name="Lapidus A."/>
            <person name="Copeland A."/>
            <person name="Jando M."/>
            <person name="Mayilraj S."/>
            <person name="Glavina Del Rio T."/>
            <person name="Nolan M."/>
            <person name="Chen F."/>
            <person name="Lucas S."/>
            <person name="Tice H."/>
            <person name="Cheng J.F."/>
            <person name="Han C."/>
            <person name="Detter J.C."/>
            <person name="Bruce D."/>
            <person name="Goodwin L."/>
            <person name="Chain P."/>
            <person name="Pitluck S."/>
            <person name="Goker M."/>
            <person name="Ovchinikova G."/>
            <person name="Pati A."/>
            <person name="Ivanova N."/>
            <person name="Mavromatis K."/>
            <person name="Chen A."/>
            <person name="Palaniappan K."/>
            <person name="Land M."/>
            <person name="Hauser L."/>
            <person name="Chang Y.J."/>
            <person name="Jeffries C.D."/>
            <person name="Bristow J."/>
            <person name="Eisen J.A."/>
            <person name="Markowitz V."/>
            <person name="Hugenholtz P."/>
            <person name="Kyrpides N.C."/>
            <person name="Klenk H.P."/>
        </authorList>
    </citation>
    <scope>NUCLEOTIDE SEQUENCE [LARGE SCALE GENOMIC DNA]</scope>
    <source>
        <strain evidence="3">DSM 44728 / CIP 108903 / NRRL B-16338 / NBRC 102104 / LLR-40K-21</strain>
    </source>
</reference>
<dbReference type="eggNOG" id="COG3706">
    <property type="taxonomic scope" value="Bacteria"/>
</dbReference>
<feature type="domain" description="GGDEF" evidence="1">
    <location>
        <begin position="379"/>
        <end position="505"/>
    </location>
</feature>
<dbReference type="RefSeq" id="WP_013018728.1">
    <property type="nucleotide sequence ID" value="NC_013947.1"/>
</dbReference>
<dbReference type="STRING" id="446470.Snas_3494"/>
<dbReference type="Pfam" id="PF00990">
    <property type="entry name" value="GGDEF"/>
    <property type="match status" value="1"/>
</dbReference>
<dbReference type="HOGENOM" id="CLU_540671_0_0_11"/>
<proteinExistence type="predicted"/>
<dbReference type="PROSITE" id="PS50887">
    <property type="entry name" value="GGDEF"/>
    <property type="match status" value="1"/>
</dbReference>
<dbReference type="KEGG" id="sna:Snas_3494"/>
<dbReference type="InterPro" id="IPR043128">
    <property type="entry name" value="Rev_trsase/Diguanyl_cyclase"/>
</dbReference>
<protein>
    <submittedName>
        <fullName evidence="2">Diguanylate cyclase</fullName>
    </submittedName>
</protein>
<evidence type="ECO:0000313" key="2">
    <source>
        <dbReference type="EMBL" id="ADD43157.1"/>
    </source>
</evidence>
<dbReference type="PANTHER" id="PTHR45138:SF9">
    <property type="entry name" value="DIGUANYLATE CYCLASE DGCM-RELATED"/>
    <property type="match status" value="1"/>
</dbReference>
<dbReference type="GO" id="GO:0052621">
    <property type="term" value="F:diguanylate cyclase activity"/>
    <property type="evidence" value="ECO:0007669"/>
    <property type="project" value="TreeGrafter"/>
</dbReference>
<sequence>MSPEVTSDRLRLARRLLGAGNPAGAVALVDEIDADTDDAAERAWALLVRMAAVIGLEWTNEYASTVDRAHAAVRAFGDVTALASFHALAALIANTMGSIEQCVTHLIKSSRTLNRLEQPQWEAAVAWHNIAVAYSYVGFHGHATQAASQARDLAAATGMDWRGRLPEVQVRHALSLDHQGDTDGCVRILRALLSMAERLPPREDGLPGIGTMDIPWIGYAAARLTVLGEATTVDALRCLAAGSDDAWTADLNQLGRICLSIHEGETDRARRLLDNATAAAAVLSPAEVPRLRALSHLADGDTRSAWRAEREAFAIDVARTDQLRRLVVDGMTARLDHEELRRTVSGYADDARTDPLTGLPNRVHLGEYIDGLVERAESGVVAVVEVVVEHPDSTSAQSGDDAVLQRVADSLMRIMRSGDFVARYGGAEFVLVLPGTKLSQTADVGRRVTRELDKEDWDLVSSGGTPHFDLGWADLSGNHEPGRRITGANTKADRIVARARNACAR</sequence>
<dbReference type="NCBIfam" id="TIGR00254">
    <property type="entry name" value="GGDEF"/>
    <property type="match status" value="1"/>
</dbReference>
<dbReference type="SUPFAM" id="SSF55073">
    <property type="entry name" value="Nucleotide cyclase"/>
    <property type="match status" value="1"/>
</dbReference>
<keyword evidence="3" id="KW-1185">Reference proteome</keyword>
<dbReference type="Proteomes" id="UP000000844">
    <property type="component" value="Chromosome"/>
</dbReference>
<dbReference type="Gene3D" id="3.30.70.270">
    <property type="match status" value="1"/>
</dbReference>
<dbReference type="InterPro" id="IPR050469">
    <property type="entry name" value="Diguanylate_Cyclase"/>
</dbReference>
<gene>
    <name evidence="2" type="ordered locus">Snas_3494</name>
</gene>
<dbReference type="OrthoDB" id="23692at2"/>
<dbReference type="Gene3D" id="1.25.40.10">
    <property type="entry name" value="Tetratricopeptide repeat domain"/>
    <property type="match status" value="1"/>
</dbReference>
<dbReference type="SMART" id="SM00267">
    <property type="entry name" value="GGDEF"/>
    <property type="match status" value="1"/>
</dbReference>
<evidence type="ECO:0000313" key="3">
    <source>
        <dbReference type="Proteomes" id="UP000000844"/>
    </source>
</evidence>
<evidence type="ECO:0000259" key="1">
    <source>
        <dbReference type="PROSITE" id="PS50887"/>
    </source>
</evidence>
<dbReference type="InterPro" id="IPR011990">
    <property type="entry name" value="TPR-like_helical_dom_sf"/>
</dbReference>
<dbReference type="InterPro" id="IPR000160">
    <property type="entry name" value="GGDEF_dom"/>
</dbReference>
<dbReference type="PANTHER" id="PTHR45138">
    <property type="entry name" value="REGULATORY COMPONENTS OF SENSORY TRANSDUCTION SYSTEM"/>
    <property type="match status" value="1"/>
</dbReference>
<dbReference type="AlphaFoldDB" id="D3PVP3"/>
<name>D3PVP3_STANL</name>
<organism evidence="2 3">
    <name type="scientific">Stackebrandtia nassauensis (strain DSM 44728 / CIP 108903 / NRRL B-16338 / NBRC 102104 / LLR-40K-21)</name>
    <dbReference type="NCBI Taxonomy" id="446470"/>
    <lineage>
        <taxon>Bacteria</taxon>
        <taxon>Bacillati</taxon>
        <taxon>Actinomycetota</taxon>
        <taxon>Actinomycetes</taxon>
        <taxon>Glycomycetales</taxon>
        <taxon>Glycomycetaceae</taxon>
        <taxon>Stackebrandtia</taxon>
    </lineage>
</organism>
<dbReference type="EMBL" id="CP001778">
    <property type="protein sequence ID" value="ADD43157.1"/>
    <property type="molecule type" value="Genomic_DNA"/>
</dbReference>
<dbReference type="InterPro" id="IPR029787">
    <property type="entry name" value="Nucleotide_cyclase"/>
</dbReference>
<accession>D3PVP3</accession>